<dbReference type="GO" id="GO:0055085">
    <property type="term" value="P:transmembrane transport"/>
    <property type="evidence" value="ECO:0007669"/>
    <property type="project" value="InterPro"/>
</dbReference>
<reference evidence="6" key="1">
    <citation type="submission" date="2019-05" db="EMBL/GenBank/DDBJ databases">
        <authorList>
            <consortium name="Pathogen Informatics"/>
        </authorList>
    </citation>
    <scope>NUCLEOTIDE SEQUENCE [LARGE SCALE GENOMIC DNA]</scope>
    <source>
        <strain evidence="6">NCTC12965</strain>
    </source>
</reference>
<organism evidence="6">
    <name type="scientific">Serratia fonticola</name>
    <dbReference type="NCBI Taxonomy" id="47917"/>
    <lineage>
        <taxon>Bacteria</taxon>
        <taxon>Pseudomonadati</taxon>
        <taxon>Pseudomonadota</taxon>
        <taxon>Gammaproteobacteria</taxon>
        <taxon>Enterobacterales</taxon>
        <taxon>Yersiniaceae</taxon>
        <taxon>Serratia</taxon>
    </lineage>
</organism>
<gene>
    <name evidence="6" type="ORF">NCTC12965_02023</name>
</gene>
<dbReference type="GO" id="GO:0016020">
    <property type="term" value="C:membrane"/>
    <property type="evidence" value="ECO:0007669"/>
    <property type="project" value="UniProtKB-SubCell"/>
</dbReference>
<evidence type="ECO:0000256" key="1">
    <source>
        <dbReference type="ARBA" id="ARBA00004167"/>
    </source>
</evidence>
<sequence>MVIDLDVSAQGKPQLVLISSSSGVALYDEAALAAAWTWQFAKQPVGHLQRVTVSFRR</sequence>
<protein>
    <submittedName>
        <fullName evidence="6">TonB family C-terminal domain</fullName>
    </submittedName>
</protein>
<feature type="domain" description="TonB C-terminal" evidence="5">
    <location>
        <begin position="1"/>
        <end position="57"/>
    </location>
</feature>
<evidence type="ECO:0000313" key="6">
    <source>
        <dbReference type="EMBL" id="VTR24622.1"/>
    </source>
</evidence>
<evidence type="ECO:0000256" key="3">
    <source>
        <dbReference type="ARBA" id="ARBA00022989"/>
    </source>
</evidence>
<dbReference type="Pfam" id="PF03544">
    <property type="entry name" value="TonB_C"/>
    <property type="match status" value="1"/>
</dbReference>
<dbReference type="Gene3D" id="3.30.1150.10">
    <property type="match status" value="1"/>
</dbReference>
<comment type="subcellular location">
    <subcellularLocation>
        <location evidence="1">Membrane</location>
        <topology evidence="1">Single-pass membrane protein</topology>
    </subcellularLocation>
</comment>
<dbReference type="SUPFAM" id="SSF74653">
    <property type="entry name" value="TolA/TonB C-terminal domain"/>
    <property type="match status" value="1"/>
</dbReference>
<dbReference type="EMBL" id="CABEEZ010000036">
    <property type="protein sequence ID" value="VTR24622.1"/>
    <property type="molecule type" value="Genomic_DNA"/>
</dbReference>
<evidence type="ECO:0000256" key="4">
    <source>
        <dbReference type="ARBA" id="ARBA00023136"/>
    </source>
</evidence>
<proteinExistence type="predicted"/>
<keyword evidence="2" id="KW-0812">Transmembrane</keyword>
<name>A0A4U9U125_SERFO</name>
<evidence type="ECO:0000256" key="2">
    <source>
        <dbReference type="ARBA" id="ARBA00022692"/>
    </source>
</evidence>
<dbReference type="NCBIfam" id="TIGR01352">
    <property type="entry name" value="tonB_Cterm"/>
    <property type="match status" value="1"/>
</dbReference>
<keyword evidence="4" id="KW-0472">Membrane</keyword>
<dbReference type="AlphaFoldDB" id="A0A4U9U125"/>
<evidence type="ECO:0000259" key="5">
    <source>
        <dbReference type="PROSITE" id="PS52015"/>
    </source>
</evidence>
<dbReference type="InterPro" id="IPR037682">
    <property type="entry name" value="TonB_C"/>
</dbReference>
<accession>A0A4U9U125</accession>
<dbReference type="PROSITE" id="PS52015">
    <property type="entry name" value="TONB_CTD"/>
    <property type="match status" value="1"/>
</dbReference>
<dbReference type="InterPro" id="IPR006260">
    <property type="entry name" value="TonB/TolA_C"/>
</dbReference>
<keyword evidence="3" id="KW-1133">Transmembrane helix</keyword>